<name>F0QTV5_VULM7</name>
<evidence type="ECO:0000313" key="2">
    <source>
        <dbReference type="EMBL" id="ADY00571.1"/>
    </source>
</evidence>
<feature type="transmembrane region" description="Helical" evidence="1">
    <location>
        <begin position="156"/>
        <end position="176"/>
    </location>
</feature>
<evidence type="ECO:0000256" key="1">
    <source>
        <dbReference type="SAM" id="Phobius"/>
    </source>
</evidence>
<dbReference type="STRING" id="985053.VMUT_0358"/>
<keyword evidence="3" id="KW-1185">Reference proteome</keyword>
<dbReference type="EMBL" id="CP002529">
    <property type="protein sequence ID" value="ADY00571.1"/>
    <property type="molecule type" value="Genomic_DNA"/>
</dbReference>
<protein>
    <submittedName>
        <fullName evidence="2">Uncharacterized protein</fullName>
    </submittedName>
</protein>
<proteinExistence type="predicted"/>
<feature type="transmembrane region" description="Helical" evidence="1">
    <location>
        <begin position="75"/>
        <end position="95"/>
    </location>
</feature>
<keyword evidence="1" id="KW-0472">Membrane</keyword>
<dbReference type="KEGG" id="vmo:VMUT_0358"/>
<keyword evidence="1" id="KW-1133">Transmembrane helix</keyword>
<feature type="transmembrane region" description="Helical" evidence="1">
    <location>
        <begin position="188"/>
        <end position="209"/>
    </location>
</feature>
<feature type="transmembrane region" description="Helical" evidence="1">
    <location>
        <begin position="215"/>
        <end position="236"/>
    </location>
</feature>
<dbReference type="RefSeq" id="WP_013603734.1">
    <property type="nucleotide sequence ID" value="NC_015151.1"/>
</dbReference>
<feature type="transmembrane region" description="Helical" evidence="1">
    <location>
        <begin position="101"/>
        <end position="119"/>
    </location>
</feature>
<dbReference type="Proteomes" id="UP000007485">
    <property type="component" value="Chromosome"/>
</dbReference>
<dbReference type="OrthoDB" id="29100at2157"/>
<feature type="transmembrane region" description="Helical" evidence="1">
    <location>
        <begin position="131"/>
        <end position="150"/>
    </location>
</feature>
<dbReference type="AlphaFoldDB" id="F0QTV5"/>
<dbReference type="GeneID" id="10288010"/>
<accession>F0QTV5</accession>
<organism evidence="2 3">
    <name type="scientific">Vulcanisaeta moutnovskia (strain 768-28)</name>
    <dbReference type="NCBI Taxonomy" id="985053"/>
    <lineage>
        <taxon>Archaea</taxon>
        <taxon>Thermoproteota</taxon>
        <taxon>Thermoprotei</taxon>
        <taxon>Thermoproteales</taxon>
        <taxon>Thermoproteaceae</taxon>
        <taxon>Vulcanisaeta</taxon>
    </lineage>
</organism>
<keyword evidence="1" id="KW-0812">Transmembrane</keyword>
<feature type="transmembrane region" description="Helical" evidence="1">
    <location>
        <begin position="32"/>
        <end position="55"/>
    </location>
</feature>
<dbReference type="HOGENOM" id="CLU_782168_0_0_2"/>
<gene>
    <name evidence="2" type="ordered locus">VMUT_0358</name>
</gene>
<dbReference type="eggNOG" id="arCOG03835">
    <property type="taxonomic scope" value="Archaea"/>
</dbReference>
<sequence length="354" mass="40526">MKARHESFIKYVITYVILASLTLLLLPLRSVGIYVIMILILPSTALITTILISDFVKHRNAFIADILKRLVAPSLFIYLLIGGLTSILVLDYRAYSLVINYLMNFLALLIIGTIINRYSTRRMVEERNSELLFRYLSYFFIFLGLGYLFGAVYLPLFYPFAATSIIYLLLTPVIMIRSPRIDVRRIVGNSRSLALAAFGIGLLYSLLSITKPTTWNTYILIVFIVIASIAIIYAGYRLYISGLTVLENVEEELYEVHKREIKIVPSPEYSLFEEAVKDFVANGKKDKLIAYLVHELTNDGLDYEDIIDKLSKLINYSSIATCRKISRRIIEMEIRDRIDLVNELLNELLSSKNT</sequence>
<feature type="transmembrane region" description="Helical" evidence="1">
    <location>
        <begin position="7"/>
        <end position="26"/>
    </location>
</feature>
<evidence type="ECO:0000313" key="3">
    <source>
        <dbReference type="Proteomes" id="UP000007485"/>
    </source>
</evidence>
<reference evidence="2 3" key="1">
    <citation type="journal article" date="2011" name="J. Bacteriol.">
        <title>Complete genome sequence of 'Vulcanisaeta moutnovskia' strain 768-28, a novel member of the hyperthermophilic crenarchaeal genus vulcanisaeta.</title>
        <authorList>
            <person name="Gumerov V.M."/>
            <person name="Mardanov A.V."/>
            <person name="Beletsky A.V."/>
            <person name="Prokofeva M.I."/>
            <person name="Bonch-Osmolovskaya E.A."/>
            <person name="Ravin N.V."/>
            <person name="Skryabin K.G."/>
        </authorList>
    </citation>
    <scope>NUCLEOTIDE SEQUENCE [LARGE SCALE GENOMIC DNA]</scope>
    <source>
        <strain evidence="2 3">768-28</strain>
    </source>
</reference>